<evidence type="ECO:0000256" key="1">
    <source>
        <dbReference type="SAM" id="Phobius"/>
    </source>
</evidence>
<feature type="transmembrane region" description="Helical" evidence="1">
    <location>
        <begin position="88"/>
        <end position="110"/>
    </location>
</feature>
<feature type="transmembrane region" description="Helical" evidence="1">
    <location>
        <begin position="150"/>
        <end position="171"/>
    </location>
</feature>
<reference evidence="2 3" key="1">
    <citation type="submission" date="2023-07" db="EMBL/GenBank/DDBJ databases">
        <title>Comparative genomics of wheat-associated soil bacteria to identify genetic determinants of phenazine resistance.</title>
        <authorList>
            <person name="Mouncey N."/>
        </authorList>
    </citation>
    <scope>NUCLEOTIDE SEQUENCE [LARGE SCALE GENOMIC DNA]</scope>
    <source>
        <strain evidence="2 3">W4I19-2</strain>
    </source>
</reference>
<dbReference type="EMBL" id="JAUSYA010000001">
    <property type="protein sequence ID" value="MDQ0684699.1"/>
    <property type="molecule type" value="Genomic_DNA"/>
</dbReference>
<accession>A0ABU0Q209</accession>
<evidence type="ECO:0000313" key="3">
    <source>
        <dbReference type="Proteomes" id="UP001243364"/>
    </source>
</evidence>
<feature type="transmembrane region" description="Helical" evidence="1">
    <location>
        <begin position="116"/>
        <end position="138"/>
    </location>
</feature>
<proteinExistence type="predicted"/>
<keyword evidence="1" id="KW-0472">Membrane</keyword>
<dbReference type="Proteomes" id="UP001243364">
    <property type="component" value="Unassembled WGS sequence"/>
</dbReference>
<feature type="transmembrane region" description="Helical" evidence="1">
    <location>
        <begin position="47"/>
        <end position="67"/>
    </location>
</feature>
<organism evidence="2 3">
    <name type="scientific">Streptomyces achromogenes</name>
    <dbReference type="NCBI Taxonomy" id="67255"/>
    <lineage>
        <taxon>Bacteria</taxon>
        <taxon>Bacillati</taxon>
        <taxon>Actinomycetota</taxon>
        <taxon>Actinomycetes</taxon>
        <taxon>Kitasatosporales</taxon>
        <taxon>Streptomycetaceae</taxon>
        <taxon>Streptomyces</taxon>
    </lineage>
</organism>
<keyword evidence="1" id="KW-1133">Transmembrane helix</keyword>
<gene>
    <name evidence="2" type="ORF">QFZ56_003662</name>
</gene>
<sequence>MHAMTVRALAAPVWRSLPWRALIAAGGLSLLLASTARLPDRAPDPELGRLVLRLTALAGALGLAFLLDDPARRTTAATPVGRAFRAALRMALAAPLVALWWTAALLLVPVSSRPELTPATVEAAATACAALALATLAVRFTETAEVGRGAAVRLGVAAGVTLLVPDRWGLLGTPADPWWQVTQLRWAAVLALTLALCATGTREPLRRRSRRPARRPTPSGD</sequence>
<feature type="transmembrane region" description="Helical" evidence="1">
    <location>
        <begin position="183"/>
        <end position="201"/>
    </location>
</feature>
<keyword evidence="1" id="KW-0812">Transmembrane</keyword>
<comment type="caution">
    <text evidence="2">The sequence shown here is derived from an EMBL/GenBank/DDBJ whole genome shotgun (WGS) entry which is preliminary data.</text>
</comment>
<protein>
    <submittedName>
        <fullName evidence="2">Fluoroquinolone transport system permease protein</fullName>
    </submittedName>
</protein>
<name>A0ABU0Q209_STRAH</name>
<evidence type="ECO:0000313" key="2">
    <source>
        <dbReference type="EMBL" id="MDQ0684699.1"/>
    </source>
</evidence>
<keyword evidence="3" id="KW-1185">Reference proteome</keyword>